<dbReference type="PANTHER" id="PTHR30466">
    <property type="entry name" value="FLAVIN REDUCTASE"/>
    <property type="match status" value="1"/>
</dbReference>
<dbReference type="EMBL" id="MRDE01000063">
    <property type="protein sequence ID" value="OMH24292.1"/>
    <property type="molecule type" value="Genomic_DNA"/>
</dbReference>
<organism evidence="3 4">
    <name type="scientific">Tersicoccus phoenicis</name>
    <dbReference type="NCBI Taxonomy" id="554083"/>
    <lineage>
        <taxon>Bacteria</taxon>
        <taxon>Bacillati</taxon>
        <taxon>Actinomycetota</taxon>
        <taxon>Actinomycetes</taxon>
        <taxon>Micrococcales</taxon>
        <taxon>Micrococcaceae</taxon>
        <taxon>Tersicoccus</taxon>
    </lineage>
</organism>
<reference evidence="3 4" key="1">
    <citation type="submission" date="2016-12" db="EMBL/GenBank/DDBJ databases">
        <title>Draft genome of Tersicoccus phoenicis 1P05MA.</title>
        <authorList>
            <person name="Nakajima Y."/>
            <person name="Yoshizawa S."/>
            <person name="Nakamura K."/>
            <person name="Ogura Y."/>
            <person name="Hayashi T."/>
            <person name="Kogure K."/>
        </authorList>
    </citation>
    <scope>NUCLEOTIDE SEQUENCE [LARGE SCALE GENOMIC DNA]</scope>
    <source>
        <strain evidence="3 4">1p05MA</strain>
    </source>
</reference>
<protein>
    <submittedName>
        <fullName evidence="3">Flavin oxidoreductase</fullName>
    </submittedName>
</protein>
<proteinExistence type="predicted"/>
<dbReference type="STRING" id="554083.BKD30_09085"/>
<accession>A0A1R1L9S6</accession>
<evidence type="ECO:0000313" key="3">
    <source>
        <dbReference type="EMBL" id="OMH24292.1"/>
    </source>
</evidence>
<dbReference type="SMART" id="SM00903">
    <property type="entry name" value="Flavin_Reduct"/>
    <property type="match status" value="1"/>
</dbReference>
<name>A0A1R1L9S6_9MICC</name>
<dbReference type="GO" id="GO:0042602">
    <property type="term" value="F:riboflavin reductase (NADPH) activity"/>
    <property type="evidence" value="ECO:0007669"/>
    <property type="project" value="TreeGrafter"/>
</dbReference>
<dbReference type="Proteomes" id="UP000187085">
    <property type="component" value="Unassembled WGS sequence"/>
</dbReference>
<evidence type="ECO:0000256" key="1">
    <source>
        <dbReference type="ARBA" id="ARBA00023002"/>
    </source>
</evidence>
<dbReference type="Pfam" id="PF01613">
    <property type="entry name" value="Flavin_Reduct"/>
    <property type="match status" value="1"/>
</dbReference>
<feature type="domain" description="Flavin reductase like" evidence="2">
    <location>
        <begin position="9"/>
        <end position="154"/>
    </location>
</feature>
<dbReference type="GO" id="GO:0006208">
    <property type="term" value="P:pyrimidine nucleobase catabolic process"/>
    <property type="evidence" value="ECO:0007669"/>
    <property type="project" value="TreeGrafter"/>
</dbReference>
<keyword evidence="1" id="KW-0560">Oxidoreductase</keyword>
<evidence type="ECO:0000259" key="2">
    <source>
        <dbReference type="SMART" id="SM00903"/>
    </source>
</evidence>
<evidence type="ECO:0000313" key="4">
    <source>
        <dbReference type="Proteomes" id="UP000187085"/>
    </source>
</evidence>
<dbReference type="InterPro" id="IPR002563">
    <property type="entry name" value="Flavin_Rdtase-like_dom"/>
</dbReference>
<dbReference type="SUPFAM" id="SSF50475">
    <property type="entry name" value="FMN-binding split barrel"/>
    <property type="match status" value="1"/>
</dbReference>
<keyword evidence="4" id="KW-1185">Reference proteome</keyword>
<dbReference type="GO" id="GO:0010181">
    <property type="term" value="F:FMN binding"/>
    <property type="evidence" value="ECO:0007669"/>
    <property type="project" value="InterPro"/>
</dbReference>
<sequence>MQALFREGFRRHAAGVAIITAMRDGVPYGFTATSVASLSAEPPRLTFNMAVTSSSWPAVEAATHLGVHFLGVANQPLADRFARTRDRFDEQNWELGPQGVPILRGVRGWLVGLIEARIPFDNNAVVVARIVDGGAPTGEDPMNPLLYHSGRYYLAGDLDYQI</sequence>
<comment type="caution">
    <text evidence="3">The sequence shown here is derived from an EMBL/GenBank/DDBJ whole genome shotgun (WGS) entry which is preliminary data.</text>
</comment>
<dbReference type="InterPro" id="IPR050268">
    <property type="entry name" value="NADH-dep_flavin_reductase"/>
</dbReference>
<dbReference type="InterPro" id="IPR012349">
    <property type="entry name" value="Split_barrel_FMN-bd"/>
</dbReference>
<dbReference type="AlphaFoldDB" id="A0A1R1L9S6"/>
<dbReference type="PANTHER" id="PTHR30466:SF1">
    <property type="entry name" value="FMN REDUCTASE (NADH) RUTF"/>
    <property type="match status" value="1"/>
</dbReference>
<dbReference type="Gene3D" id="2.30.110.10">
    <property type="entry name" value="Electron Transport, Fmn-binding Protein, Chain A"/>
    <property type="match status" value="1"/>
</dbReference>
<gene>
    <name evidence="3" type="ORF">BKD30_09085</name>
</gene>